<protein>
    <submittedName>
        <fullName evidence="2">Uncharacterized protein</fullName>
    </submittedName>
</protein>
<feature type="compositionally biased region" description="Polar residues" evidence="1">
    <location>
        <begin position="66"/>
        <end position="78"/>
    </location>
</feature>
<sequence>MYGPAAMSEIYIYRGKDGEKVVSDRSMPTDTDYDLLKQRDTVKDTGHILANRRVTNRPGQTHGRISKQSLNATKWTLR</sequence>
<evidence type="ECO:0000256" key="1">
    <source>
        <dbReference type="SAM" id="MobiDB-lite"/>
    </source>
</evidence>
<comment type="caution">
    <text evidence="2">The sequence shown here is derived from an EMBL/GenBank/DDBJ whole genome shotgun (WGS) entry which is preliminary data.</text>
</comment>
<evidence type="ECO:0000313" key="2">
    <source>
        <dbReference type="EMBL" id="PDH39843.1"/>
    </source>
</evidence>
<accession>A0A2A5WUA6</accession>
<feature type="region of interest" description="Disordered" evidence="1">
    <location>
        <begin position="57"/>
        <end position="78"/>
    </location>
</feature>
<proteinExistence type="predicted"/>
<evidence type="ECO:0000313" key="3">
    <source>
        <dbReference type="Proteomes" id="UP000219327"/>
    </source>
</evidence>
<dbReference type="AlphaFoldDB" id="A0A2A5WUA6"/>
<dbReference type="Proteomes" id="UP000219327">
    <property type="component" value="Unassembled WGS sequence"/>
</dbReference>
<organism evidence="2 3">
    <name type="scientific">OM182 bacterium MED-G24</name>
    <dbReference type="NCBI Taxonomy" id="1986255"/>
    <lineage>
        <taxon>Bacteria</taxon>
        <taxon>Pseudomonadati</taxon>
        <taxon>Pseudomonadota</taxon>
        <taxon>Gammaproteobacteria</taxon>
        <taxon>OMG group</taxon>
        <taxon>OM182 clade</taxon>
    </lineage>
</organism>
<dbReference type="EMBL" id="NTKD01000018">
    <property type="protein sequence ID" value="PDH39843.1"/>
    <property type="molecule type" value="Genomic_DNA"/>
</dbReference>
<reference evidence="2 3" key="1">
    <citation type="submission" date="2017-08" db="EMBL/GenBank/DDBJ databases">
        <title>Fine stratification of microbial communities through a metagenomic profile of the photic zone.</title>
        <authorList>
            <person name="Haro-Moreno J.M."/>
            <person name="Lopez-Perez M."/>
            <person name="De La Torre J."/>
            <person name="Picazo A."/>
            <person name="Camacho A."/>
            <person name="Rodriguez-Valera F."/>
        </authorList>
    </citation>
    <scope>NUCLEOTIDE SEQUENCE [LARGE SCALE GENOMIC DNA]</scope>
    <source>
        <strain evidence="2">MED-G24</strain>
    </source>
</reference>
<name>A0A2A5WUA6_9GAMM</name>
<gene>
    <name evidence="2" type="ORF">CNE99_04680</name>
</gene>